<proteinExistence type="predicted"/>
<evidence type="ECO:0000256" key="1">
    <source>
        <dbReference type="SAM" id="MobiDB-lite"/>
    </source>
</evidence>
<sequence length="706" mass="78069">MDHGEQKIQRFLESIKDAVFSAQKIYHHLRTLEASLVDNLKPCEVRRRLPDHVVSFIVSCLPEAPFTVNGIQNSPKLAKAARDWNLSNSHILFYIAYDYTIQGQLFFASLRDFAAATPDDWHSSFRLLRQVCDCPSCPIPTQTHRSVAHPLAIPISTSSTLLIASNPRSHTFGAKVNSDARTVPALFPRSQAVSSLYSPTLFNIVCRLPSIIPPAALPEASNAVLSDIVYDAQQVDIDVENERDDDEFDLSLRVTPGTGSHTGQEGSHDTSVPVAYQNVDENKDIENECNEYLNDYNYEDSGPAPCCSPRAPHTGNLTIGTTREESEAQEFEKASENASEAFSAVDTQNMSERGRKKRQRVDQPEIKPLAPADDLAALLTPGTGVSADLLHKTLSSFCNLSAPDVCLVDPTLILDMDEGHHEREEMIALGVYFSKTTILPLEVEENCWALAVIKRRNSTVTRIELFDSTPTAKYHNRAKALTDAFLDHYLPTTPASRRHLSPCAVPKHADEKDSGVFTFALVLHLMTQTTLPQQLTKSLVSAEREESLAICRAFESAPPADADLVARLEHAGQLIQAGKDWGTSTRARVEEIKRNALQIQTEARHAIDILDVIRDKAFGETDRVDDEMESHRQVANVVPMTKGPSMADLERDFETAEQMSFRVETTTVGLGLVLEDAERLVADVQKGLQDVQKKLHELTAFGAGAL</sequence>
<dbReference type="EMBL" id="AMYD01002185">
    <property type="protein sequence ID" value="EQB49962.1"/>
    <property type="molecule type" value="Genomic_DNA"/>
</dbReference>
<reference evidence="3" key="1">
    <citation type="journal article" date="2013" name="Mol. Plant Microbe Interact.">
        <title>Global aspects of pacC regulation of pathogenicity genes in Colletotrichum gloeosporioides as revealed by transcriptome analysis.</title>
        <authorList>
            <person name="Alkan N."/>
            <person name="Meng X."/>
            <person name="Friedlander G."/>
            <person name="Reuveni E."/>
            <person name="Sukno S."/>
            <person name="Sherman A."/>
            <person name="Thon M."/>
            <person name="Fluhr R."/>
            <person name="Prusky D."/>
        </authorList>
    </citation>
    <scope>NUCLEOTIDE SEQUENCE [LARGE SCALE GENOMIC DNA]</scope>
    <source>
        <strain evidence="3">Cg-14</strain>
    </source>
</reference>
<dbReference type="Proteomes" id="UP000015530">
    <property type="component" value="Unassembled WGS sequence"/>
</dbReference>
<gene>
    <name evidence="2" type="ORF">CGLO_10650</name>
</gene>
<dbReference type="OrthoDB" id="4827764at2759"/>
<protein>
    <submittedName>
        <fullName evidence="2">Uncharacterized protein</fullName>
    </submittedName>
</protein>
<name>T0K392_COLGC</name>
<accession>T0K392</accession>
<dbReference type="HOGENOM" id="CLU_416184_0_0_1"/>
<dbReference type="AlphaFoldDB" id="T0K392"/>
<feature type="region of interest" description="Disordered" evidence="1">
    <location>
        <begin position="335"/>
        <end position="362"/>
    </location>
</feature>
<feature type="compositionally biased region" description="Polar residues" evidence="1">
    <location>
        <begin position="336"/>
        <end position="351"/>
    </location>
</feature>
<organism evidence="2 3">
    <name type="scientific">Colletotrichum gloeosporioides (strain Cg-14)</name>
    <name type="common">Anthracnose fungus</name>
    <name type="synonym">Glomerella cingulata</name>
    <dbReference type="NCBI Taxonomy" id="1237896"/>
    <lineage>
        <taxon>Eukaryota</taxon>
        <taxon>Fungi</taxon>
        <taxon>Dikarya</taxon>
        <taxon>Ascomycota</taxon>
        <taxon>Pezizomycotina</taxon>
        <taxon>Sordariomycetes</taxon>
        <taxon>Hypocreomycetidae</taxon>
        <taxon>Glomerellales</taxon>
        <taxon>Glomerellaceae</taxon>
        <taxon>Colletotrichum</taxon>
        <taxon>Colletotrichum gloeosporioides species complex</taxon>
    </lineage>
</organism>
<dbReference type="OMA" id="ENCWALA"/>
<evidence type="ECO:0000313" key="3">
    <source>
        <dbReference type="Proteomes" id="UP000015530"/>
    </source>
</evidence>
<evidence type="ECO:0000313" key="2">
    <source>
        <dbReference type="EMBL" id="EQB49962.1"/>
    </source>
</evidence>
<comment type="caution">
    <text evidence="2">The sequence shown here is derived from an EMBL/GenBank/DDBJ whole genome shotgun (WGS) entry which is preliminary data.</text>
</comment>